<gene>
    <name evidence="2" type="ORF">AAFF_G00093100</name>
</gene>
<evidence type="ECO:0000313" key="3">
    <source>
        <dbReference type="Proteomes" id="UP001221898"/>
    </source>
</evidence>
<keyword evidence="3" id="KW-1185">Reference proteome</keyword>
<reference evidence="2" key="1">
    <citation type="journal article" date="2023" name="Science">
        <title>Genome structures resolve the early diversification of teleost fishes.</title>
        <authorList>
            <person name="Parey E."/>
            <person name="Louis A."/>
            <person name="Montfort J."/>
            <person name="Bouchez O."/>
            <person name="Roques C."/>
            <person name="Iampietro C."/>
            <person name="Lluch J."/>
            <person name="Castinel A."/>
            <person name="Donnadieu C."/>
            <person name="Desvignes T."/>
            <person name="Floi Bucao C."/>
            <person name="Jouanno E."/>
            <person name="Wen M."/>
            <person name="Mejri S."/>
            <person name="Dirks R."/>
            <person name="Jansen H."/>
            <person name="Henkel C."/>
            <person name="Chen W.J."/>
            <person name="Zahm M."/>
            <person name="Cabau C."/>
            <person name="Klopp C."/>
            <person name="Thompson A.W."/>
            <person name="Robinson-Rechavi M."/>
            <person name="Braasch I."/>
            <person name="Lecointre G."/>
            <person name="Bobe J."/>
            <person name="Postlethwait J.H."/>
            <person name="Berthelot C."/>
            <person name="Roest Crollius H."/>
            <person name="Guiguen Y."/>
        </authorList>
    </citation>
    <scope>NUCLEOTIDE SEQUENCE</scope>
    <source>
        <strain evidence="2">NC1722</strain>
    </source>
</reference>
<dbReference type="AlphaFoldDB" id="A0AAD7T2M9"/>
<accession>A0AAD7T2M9</accession>
<proteinExistence type="predicted"/>
<protein>
    <submittedName>
        <fullName evidence="2">Uncharacterized protein</fullName>
    </submittedName>
</protein>
<dbReference type="Proteomes" id="UP001221898">
    <property type="component" value="Unassembled WGS sequence"/>
</dbReference>
<sequence>MTQWLIAERAGVEPRSNTAVERPLRQEWRTLKEVKCSCLFGEGDDLCMCAECTIHFTARRANVGSITLLRAMNLSPRVPAESAQNRRGAELTPRFPPAEDTAKQHKEIVYGRAGYCCEFQQLQSSICAVPSAHPLQGCLTSGL</sequence>
<organism evidence="2 3">
    <name type="scientific">Aldrovandia affinis</name>
    <dbReference type="NCBI Taxonomy" id="143900"/>
    <lineage>
        <taxon>Eukaryota</taxon>
        <taxon>Metazoa</taxon>
        <taxon>Chordata</taxon>
        <taxon>Craniata</taxon>
        <taxon>Vertebrata</taxon>
        <taxon>Euteleostomi</taxon>
        <taxon>Actinopterygii</taxon>
        <taxon>Neopterygii</taxon>
        <taxon>Teleostei</taxon>
        <taxon>Notacanthiformes</taxon>
        <taxon>Halosauridae</taxon>
        <taxon>Aldrovandia</taxon>
    </lineage>
</organism>
<dbReference type="EMBL" id="JAINUG010000016">
    <property type="protein sequence ID" value="KAJ8413314.1"/>
    <property type="molecule type" value="Genomic_DNA"/>
</dbReference>
<evidence type="ECO:0000313" key="2">
    <source>
        <dbReference type="EMBL" id="KAJ8413314.1"/>
    </source>
</evidence>
<evidence type="ECO:0000256" key="1">
    <source>
        <dbReference type="SAM" id="MobiDB-lite"/>
    </source>
</evidence>
<feature type="region of interest" description="Disordered" evidence="1">
    <location>
        <begin position="79"/>
        <end position="98"/>
    </location>
</feature>
<name>A0AAD7T2M9_9TELE</name>
<comment type="caution">
    <text evidence="2">The sequence shown here is derived from an EMBL/GenBank/DDBJ whole genome shotgun (WGS) entry which is preliminary data.</text>
</comment>